<dbReference type="InterPro" id="IPR050595">
    <property type="entry name" value="Bact_response_regulator"/>
</dbReference>
<evidence type="ECO:0000256" key="2">
    <source>
        <dbReference type="ARBA" id="ARBA00023015"/>
    </source>
</evidence>
<feature type="modified residue" description="4-aspartylphosphate" evidence="4">
    <location>
        <position position="56"/>
    </location>
</feature>
<dbReference type="EMBL" id="BMES01000001">
    <property type="protein sequence ID" value="GGH17379.1"/>
    <property type="molecule type" value="Genomic_DNA"/>
</dbReference>
<dbReference type="Proteomes" id="UP000603912">
    <property type="component" value="Unassembled WGS sequence"/>
</dbReference>
<dbReference type="Pfam" id="PF00072">
    <property type="entry name" value="Response_reg"/>
    <property type="match status" value="1"/>
</dbReference>
<keyword evidence="2" id="KW-0805">Transcription regulation</keyword>
<dbReference type="SUPFAM" id="SSF52172">
    <property type="entry name" value="CheY-like"/>
    <property type="match status" value="1"/>
</dbReference>
<sequence>MNAKPRRILVVDDDVLFQKIALRVLADPASEIVIAQGGAEAIGLLEIRTFDLAIIDLGMPEVGGFAVIRAMKQDTRLRNIPILVITGNHCGSVVSKAVQLGVGAILPKPVRWRALPSMVEEMLDRPTSAV</sequence>
<keyword evidence="1 4" id="KW-0597">Phosphoprotein</keyword>
<evidence type="ECO:0000256" key="3">
    <source>
        <dbReference type="ARBA" id="ARBA00023163"/>
    </source>
</evidence>
<accession>A0A917I6Z7</accession>
<evidence type="ECO:0000313" key="6">
    <source>
        <dbReference type="EMBL" id="GGH17379.1"/>
    </source>
</evidence>
<keyword evidence="3" id="KW-0804">Transcription</keyword>
<dbReference type="AlphaFoldDB" id="A0A917I6Z7"/>
<protein>
    <recommendedName>
        <fullName evidence="5">Response regulatory domain-containing protein</fullName>
    </recommendedName>
</protein>
<comment type="caution">
    <text evidence="6">The sequence shown here is derived from an EMBL/GenBank/DDBJ whole genome shotgun (WGS) entry which is preliminary data.</text>
</comment>
<evidence type="ECO:0000259" key="5">
    <source>
        <dbReference type="PROSITE" id="PS50110"/>
    </source>
</evidence>
<dbReference type="PANTHER" id="PTHR44591">
    <property type="entry name" value="STRESS RESPONSE REGULATOR PROTEIN 1"/>
    <property type="match status" value="1"/>
</dbReference>
<feature type="domain" description="Response regulatory" evidence="5">
    <location>
        <begin position="7"/>
        <end position="123"/>
    </location>
</feature>
<gene>
    <name evidence="6" type="ORF">GCM10007036_18770</name>
</gene>
<evidence type="ECO:0000313" key="7">
    <source>
        <dbReference type="Proteomes" id="UP000603912"/>
    </source>
</evidence>
<reference evidence="6" key="1">
    <citation type="journal article" date="2014" name="Int. J. Syst. Evol. Microbiol.">
        <title>Complete genome sequence of Corynebacterium casei LMG S-19264T (=DSM 44701T), isolated from a smear-ripened cheese.</title>
        <authorList>
            <consortium name="US DOE Joint Genome Institute (JGI-PGF)"/>
            <person name="Walter F."/>
            <person name="Albersmeier A."/>
            <person name="Kalinowski J."/>
            <person name="Ruckert C."/>
        </authorList>
    </citation>
    <scope>NUCLEOTIDE SEQUENCE</scope>
    <source>
        <strain evidence="6">CGMCC 1.12214</strain>
    </source>
</reference>
<dbReference type="RefSeq" id="WP_188517359.1">
    <property type="nucleotide sequence ID" value="NZ_BMES01000001.1"/>
</dbReference>
<dbReference type="SMART" id="SM00448">
    <property type="entry name" value="REC"/>
    <property type="match status" value="1"/>
</dbReference>
<keyword evidence="7" id="KW-1185">Reference proteome</keyword>
<dbReference type="PANTHER" id="PTHR44591:SF3">
    <property type="entry name" value="RESPONSE REGULATORY DOMAIN-CONTAINING PROTEIN"/>
    <property type="match status" value="1"/>
</dbReference>
<dbReference type="Gene3D" id="3.40.50.2300">
    <property type="match status" value="1"/>
</dbReference>
<organism evidence="6 7">
    <name type="scientific">Alsobacter metallidurans</name>
    <dbReference type="NCBI Taxonomy" id="340221"/>
    <lineage>
        <taxon>Bacteria</taxon>
        <taxon>Pseudomonadati</taxon>
        <taxon>Pseudomonadota</taxon>
        <taxon>Alphaproteobacteria</taxon>
        <taxon>Hyphomicrobiales</taxon>
        <taxon>Alsobacteraceae</taxon>
        <taxon>Alsobacter</taxon>
    </lineage>
</organism>
<dbReference type="GO" id="GO:0000160">
    <property type="term" value="P:phosphorelay signal transduction system"/>
    <property type="evidence" value="ECO:0007669"/>
    <property type="project" value="InterPro"/>
</dbReference>
<dbReference type="InterPro" id="IPR011006">
    <property type="entry name" value="CheY-like_superfamily"/>
</dbReference>
<dbReference type="CDD" id="cd00156">
    <property type="entry name" value="REC"/>
    <property type="match status" value="1"/>
</dbReference>
<evidence type="ECO:0000256" key="4">
    <source>
        <dbReference type="PROSITE-ProRule" id="PRU00169"/>
    </source>
</evidence>
<reference evidence="6" key="2">
    <citation type="submission" date="2020-09" db="EMBL/GenBank/DDBJ databases">
        <authorList>
            <person name="Sun Q."/>
            <person name="Zhou Y."/>
        </authorList>
    </citation>
    <scope>NUCLEOTIDE SEQUENCE</scope>
    <source>
        <strain evidence="6">CGMCC 1.12214</strain>
    </source>
</reference>
<name>A0A917I6Z7_9HYPH</name>
<dbReference type="PROSITE" id="PS50110">
    <property type="entry name" value="RESPONSE_REGULATORY"/>
    <property type="match status" value="1"/>
</dbReference>
<evidence type="ECO:0000256" key="1">
    <source>
        <dbReference type="ARBA" id="ARBA00022553"/>
    </source>
</evidence>
<proteinExistence type="predicted"/>
<dbReference type="InterPro" id="IPR001789">
    <property type="entry name" value="Sig_transdc_resp-reg_receiver"/>
</dbReference>